<dbReference type="Proteomes" id="UP000509771">
    <property type="component" value="Chromosome"/>
</dbReference>
<proteinExistence type="predicted"/>
<dbReference type="OrthoDB" id="4731at2157"/>
<dbReference type="InterPro" id="IPR023393">
    <property type="entry name" value="START-like_dom_sf"/>
</dbReference>
<gene>
    <name evidence="1" type="ORF">C5F47_05505</name>
</gene>
<evidence type="ECO:0000313" key="2">
    <source>
        <dbReference type="Proteomes" id="UP000509771"/>
    </source>
</evidence>
<dbReference type="Gene3D" id="3.30.530.20">
    <property type="match status" value="1"/>
</dbReference>
<dbReference type="GeneID" id="56059477"/>
<protein>
    <recommendedName>
        <fullName evidence="3">SRPBCC domain-containing protein</fullName>
    </recommendedName>
</protein>
<keyword evidence="2" id="KW-1185">Reference proteome</keyword>
<evidence type="ECO:0008006" key="3">
    <source>
        <dbReference type="Google" id="ProtNLM"/>
    </source>
</evidence>
<evidence type="ECO:0000313" key="1">
    <source>
        <dbReference type="EMBL" id="QLH03040.1"/>
    </source>
</evidence>
<dbReference type="KEGG" id="ncl:C5F47_05505"/>
<dbReference type="SUPFAM" id="SSF55961">
    <property type="entry name" value="Bet v1-like"/>
    <property type="match status" value="1"/>
</dbReference>
<sequence length="126" mass="14304">MVRSRTISITVEKKTGDAFDAILKMPPKMMPDAKINDSGWWSFTGPHGKSMLKFNENKSLGILDHQYVDEESSWDVPMRVVSNGDVSEVIITLNKPDELSDEQFDTRMTEIGEMFNSMKNLIESES</sequence>
<dbReference type="EMBL" id="CP026993">
    <property type="protein sequence ID" value="QLH03040.1"/>
    <property type="molecule type" value="Genomic_DNA"/>
</dbReference>
<name>A0A7D5QZ50_9ARCH</name>
<dbReference type="RefSeq" id="WP_179360141.1">
    <property type="nucleotide sequence ID" value="NZ_CP026993.1"/>
</dbReference>
<accession>A0A7D5QZ50</accession>
<organism evidence="1 2">
    <name type="scientific">Nitrosopumilus cobalaminigenes</name>
    <dbReference type="NCBI Taxonomy" id="1470066"/>
    <lineage>
        <taxon>Archaea</taxon>
        <taxon>Nitrososphaerota</taxon>
        <taxon>Nitrososphaeria</taxon>
        <taxon>Nitrosopumilales</taxon>
        <taxon>Nitrosopumilaceae</taxon>
        <taxon>Nitrosopumilus</taxon>
    </lineage>
</organism>
<dbReference type="AlphaFoldDB" id="A0A7D5QZ50"/>
<reference evidence="1 2" key="1">
    <citation type="submission" date="2018-02" db="EMBL/GenBank/DDBJ databases">
        <title>Complete genome of Nitrosopumilus cobalaminigenes HCA1.</title>
        <authorList>
            <person name="Qin W."/>
            <person name="Zheng Y."/>
            <person name="Stahl D.A."/>
        </authorList>
    </citation>
    <scope>NUCLEOTIDE SEQUENCE [LARGE SCALE GENOMIC DNA]</scope>
    <source>
        <strain evidence="1 2">HCA1</strain>
    </source>
</reference>